<feature type="non-terminal residue" evidence="2">
    <location>
        <position position="116"/>
    </location>
</feature>
<evidence type="ECO:0000259" key="1">
    <source>
        <dbReference type="Pfam" id="PF02492"/>
    </source>
</evidence>
<accession>A0A2I0L761</accession>
<organism evidence="2 3">
    <name type="scientific">Punica granatum</name>
    <name type="common">Pomegranate</name>
    <dbReference type="NCBI Taxonomy" id="22663"/>
    <lineage>
        <taxon>Eukaryota</taxon>
        <taxon>Viridiplantae</taxon>
        <taxon>Streptophyta</taxon>
        <taxon>Embryophyta</taxon>
        <taxon>Tracheophyta</taxon>
        <taxon>Spermatophyta</taxon>
        <taxon>Magnoliopsida</taxon>
        <taxon>eudicotyledons</taxon>
        <taxon>Gunneridae</taxon>
        <taxon>Pentapetalae</taxon>
        <taxon>rosids</taxon>
        <taxon>malvids</taxon>
        <taxon>Myrtales</taxon>
        <taxon>Lythraceae</taxon>
        <taxon>Punica</taxon>
    </lineage>
</organism>
<dbReference type="PANTHER" id="PTHR13748:SF40">
    <property type="entry name" value="OS04G0599700 PROTEIN"/>
    <property type="match status" value="1"/>
</dbReference>
<dbReference type="InterPro" id="IPR027417">
    <property type="entry name" value="P-loop_NTPase"/>
</dbReference>
<dbReference type="Pfam" id="PF02492">
    <property type="entry name" value="cobW"/>
    <property type="match status" value="1"/>
</dbReference>
<dbReference type="AlphaFoldDB" id="A0A2I0L761"/>
<dbReference type="Gene3D" id="3.40.50.300">
    <property type="entry name" value="P-loop containing nucleotide triphosphate hydrolases"/>
    <property type="match status" value="1"/>
</dbReference>
<proteinExistence type="predicted"/>
<dbReference type="Proteomes" id="UP000233551">
    <property type="component" value="Unassembled WGS sequence"/>
</dbReference>
<dbReference type="SUPFAM" id="SSF52540">
    <property type="entry name" value="P-loop containing nucleoside triphosphate hydrolases"/>
    <property type="match status" value="1"/>
</dbReference>
<dbReference type="EMBL" id="PGOL01000113">
    <property type="protein sequence ID" value="PKI76542.1"/>
    <property type="molecule type" value="Genomic_DNA"/>
</dbReference>
<dbReference type="GO" id="GO:0005737">
    <property type="term" value="C:cytoplasm"/>
    <property type="evidence" value="ECO:0007669"/>
    <property type="project" value="TreeGrafter"/>
</dbReference>
<dbReference type="InterPro" id="IPR003495">
    <property type="entry name" value="CobW/HypB/UreG_nucleotide-bd"/>
</dbReference>
<sequence>MAAVRLLMARAASLGNLYLHRRLHDPSPKFHFLKSLHSLISPEFNSQSPLPGNSRSFASSPDYTVDEAAAAASPVSLDSRVPATVITGFLGSGKTTLLNHILTSQHGKRIAVIENE</sequence>
<dbReference type="PANTHER" id="PTHR13748">
    <property type="entry name" value="COBW-RELATED"/>
    <property type="match status" value="1"/>
</dbReference>
<feature type="domain" description="CobW/HypB/UreG nucleotide-binding" evidence="1">
    <location>
        <begin position="82"/>
        <end position="116"/>
    </location>
</feature>
<gene>
    <name evidence="2" type="ORF">CRG98_003093</name>
</gene>
<dbReference type="STRING" id="22663.A0A2I0L761"/>
<comment type="caution">
    <text evidence="2">The sequence shown here is derived from an EMBL/GenBank/DDBJ whole genome shotgun (WGS) entry which is preliminary data.</text>
</comment>
<protein>
    <recommendedName>
        <fullName evidence="1">CobW/HypB/UreG nucleotide-binding domain-containing protein</fullName>
    </recommendedName>
</protein>
<evidence type="ECO:0000313" key="3">
    <source>
        <dbReference type="Proteomes" id="UP000233551"/>
    </source>
</evidence>
<reference evidence="2 3" key="1">
    <citation type="submission" date="2017-11" db="EMBL/GenBank/DDBJ databases">
        <title>De-novo sequencing of pomegranate (Punica granatum L.) genome.</title>
        <authorList>
            <person name="Akparov Z."/>
            <person name="Amiraslanov A."/>
            <person name="Hajiyeva S."/>
            <person name="Abbasov M."/>
            <person name="Kaur K."/>
            <person name="Hamwieh A."/>
            <person name="Solovyev V."/>
            <person name="Salamov A."/>
            <person name="Braich B."/>
            <person name="Kosarev P."/>
            <person name="Mahmoud A."/>
            <person name="Hajiyev E."/>
            <person name="Babayeva S."/>
            <person name="Izzatullayeva V."/>
            <person name="Mammadov A."/>
            <person name="Mammadov A."/>
            <person name="Sharifova S."/>
            <person name="Ojaghi J."/>
            <person name="Eynullazada K."/>
            <person name="Bayramov B."/>
            <person name="Abdulazimova A."/>
            <person name="Shahmuradov I."/>
        </authorList>
    </citation>
    <scope>NUCLEOTIDE SEQUENCE [LARGE SCALE GENOMIC DNA]</scope>
    <source>
        <strain evidence="3">cv. AG2017</strain>
        <tissue evidence="2">Leaf</tissue>
    </source>
</reference>
<keyword evidence="3" id="KW-1185">Reference proteome</keyword>
<name>A0A2I0L761_PUNGR</name>
<evidence type="ECO:0000313" key="2">
    <source>
        <dbReference type="EMBL" id="PKI76542.1"/>
    </source>
</evidence>
<dbReference type="InterPro" id="IPR051316">
    <property type="entry name" value="Zinc-reg_GTPase_activator"/>
</dbReference>